<sequence>MKRTNLTKTSPNRYQQQGHGPLATEIGDDLAELALKMTDLTTAAYTDSSVDPRLAADVHLCYILIDSLAKSPDRSHSRDPLDRLDEIETHLYDVATLLTQNGHDELAAETEHLRILVNELATDERQ</sequence>
<gene>
    <name evidence="2" type="ORF">SAMN04487948_11822</name>
</gene>
<dbReference type="EMBL" id="FODV01000018">
    <property type="protein sequence ID" value="SEP16836.1"/>
    <property type="molecule type" value="Genomic_DNA"/>
</dbReference>
<protein>
    <submittedName>
        <fullName evidence="2">Uncharacterized protein</fullName>
    </submittedName>
</protein>
<dbReference type="AlphaFoldDB" id="A0A1H8VN57"/>
<proteinExistence type="predicted"/>
<organism evidence="2 3">
    <name type="scientific">Halogranum amylolyticum</name>
    <dbReference type="NCBI Taxonomy" id="660520"/>
    <lineage>
        <taxon>Archaea</taxon>
        <taxon>Methanobacteriati</taxon>
        <taxon>Methanobacteriota</taxon>
        <taxon>Stenosarchaea group</taxon>
        <taxon>Halobacteria</taxon>
        <taxon>Halobacteriales</taxon>
        <taxon>Haloferacaceae</taxon>
    </lineage>
</organism>
<feature type="compositionally biased region" description="Polar residues" evidence="1">
    <location>
        <begin position="1"/>
        <end position="18"/>
    </location>
</feature>
<dbReference type="Proteomes" id="UP000199126">
    <property type="component" value="Unassembled WGS sequence"/>
</dbReference>
<accession>A0A1H8VN57</accession>
<reference evidence="3" key="1">
    <citation type="submission" date="2016-10" db="EMBL/GenBank/DDBJ databases">
        <authorList>
            <person name="Varghese N."/>
            <person name="Submissions S."/>
        </authorList>
    </citation>
    <scope>NUCLEOTIDE SEQUENCE [LARGE SCALE GENOMIC DNA]</scope>
    <source>
        <strain evidence="3">CGMCC 1.10121</strain>
    </source>
</reference>
<keyword evidence="3" id="KW-1185">Reference proteome</keyword>
<evidence type="ECO:0000313" key="3">
    <source>
        <dbReference type="Proteomes" id="UP000199126"/>
    </source>
</evidence>
<evidence type="ECO:0000313" key="2">
    <source>
        <dbReference type="EMBL" id="SEP16836.1"/>
    </source>
</evidence>
<feature type="region of interest" description="Disordered" evidence="1">
    <location>
        <begin position="1"/>
        <end position="22"/>
    </location>
</feature>
<name>A0A1H8VN57_9EURY</name>
<evidence type="ECO:0000256" key="1">
    <source>
        <dbReference type="SAM" id="MobiDB-lite"/>
    </source>
</evidence>